<protein>
    <submittedName>
        <fullName evidence="1">Uncharacterized protein</fullName>
    </submittedName>
</protein>
<dbReference type="Proteomes" id="UP000293045">
    <property type="component" value="Unassembled WGS sequence"/>
</dbReference>
<gene>
    <name evidence="1" type="ORF">CWI39_0233p0010</name>
</gene>
<evidence type="ECO:0000313" key="2">
    <source>
        <dbReference type="Proteomes" id="UP000293045"/>
    </source>
</evidence>
<sequence length="381" mass="45944">MTNRHQDVIDYTSLEIPFVKVFFKIHLEIIKRLFKQCILKTIEKQITNEELLGGENFINVKIIYRSLFLNFFDIFINRYVISFGGLKFLNDHEFTIYKYFLLNEKFSDPDIIKELDEIKNRSINEISLITEEKKIKIIQSIINDEKFIKFLIEKVFLVFIGFKNLNKKFLGLSVYDFKKNIECSNSEIEKNQFRKILKKIYTKNNLECLSYYDNAISQTGDKFKKDFYDSLIYAIAENHFNEEFFKMPNRKMFTSIIDCENMHYTFVIRYDSNFVSPKEPTPSFIKFSNSYLRRFSDRILYLSLFLKFDDWIVVYIDQIFLNLKEKAFIYFLKQDLSDIKTDRQKHPFCDEIKEFLETLKNNMVSSVYAVFYTYEIKDLIF</sequence>
<name>A0A4Q9LIN9_9MICR</name>
<dbReference type="VEuPathDB" id="MicrosporidiaDB:CWI39_0233p0010"/>
<dbReference type="AlphaFoldDB" id="A0A4Q9LIN9"/>
<proteinExistence type="predicted"/>
<dbReference type="EMBL" id="PIXR01000233">
    <property type="protein sequence ID" value="TBU08043.1"/>
    <property type="molecule type" value="Genomic_DNA"/>
</dbReference>
<accession>A0A4Q9LIN9</accession>
<dbReference type="VEuPathDB" id="MicrosporidiaDB:CWI36_0744p0010"/>
<comment type="caution">
    <text evidence="1">The sequence shown here is derived from an EMBL/GenBank/DDBJ whole genome shotgun (WGS) entry which is preliminary data.</text>
</comment>
<organism evidence="1 2">
    <name type="scientific">Hamiltosporidium magnivora</name>
    <dbReference type="NCBI Taxonomy" id="148818"/>
    <lineage>
        <taxon>Eukaryota</taxon>
        <taxon>Fungi</taxon>
        <taxon>Fungi incertae sedis</taxon>
        <taxon>Microsporidia</taxon>
        <taxon>Dubosqiidae</taxon>
        <taxon>Hamiltosporidium</taxon>
    </lineage>
</organism>
<evidence type="ECO:0000313" key="1">
    <source>
        <dbReference type="EMBL" id="TBU08043.1"/>
    </source>
</evidence>
<reference evidence="1 2" key="1">
    <citation type="submission" date="2017-12" db="EMBL/GenBank/DDBJ databases">
        <authorList>
            <person name="Pombert J.-F."/>
            <person name="Haag K.L."/>
            <person name="Ebert D."/>
        </authorList>
    </citation>
    <scope>NUCLEOTIDE SEQUENCE [LARGE SCALE GENOMIC DNA]</scope>
    <source>
        <strain evidence="1">IL-BN-2</strain>
    </source>
</reference>